<reference evidence="3" key="1">
    <citation type="submission" date="2013-01" db="EMBL/GenBank/DDBJ databases">
        <title>Draft Genome Sequence of a Mulberry Tree, Morus notabilis C.K. Schneid.</title>
        <authorList>
            <person name="He N."/>
            <person name="Zhao S."/>
        </authorList>
    </citation>
    <scope>NUCLEOTIDE SEQUENCE</scope>
</reference>
<feature type="compositionally biased region" description="Low complexity" evidence="1">
    <location>
        <begin position="31"/>
        <end position="52"/>
    </location>
</feature>
<dbReference type="Proteomes" id="UP000030645">
    <property type="component" value="Unassembled WGS sequence"/>
</dbReference>
<accession>W9SDW2</accession>
<evidence type="ECO:0000313" key="3">
    <source>
        <dbReference type="Proteomes" id="UP000030645"/>
    </source>
</evidence>
<name>W9SDW2_9ROSA</name>
<evidence type="ECO:0000256" key="1">
    <source>
        <dbReference type="SAM" id="MobiDB-lite"/>
    </source>
</evidence>
<protein>
    <submittedName>
        <fullName evidence="2">Uncharacterized protein</fullName>
    </submittedName>
</protein>
<evidence type="ECO:0000313" key="2">
    <source>
        <dbReference type="EMBL" id="EXC36417.1"/>
    </source>
</evidence>
<dbReference type="AlphaFoldDB" id="W9SDW2"/>
<organism evidence="2 3">
    <name type="scientific">Morus notabilis</name>
    <dbReference type="NCBI Taxonomy" id="981085"/>
    <lineage>
        <taxon>Eukaryota</taxon>
        <taxon>Viridiplantae</taxon>
        <taxon>Streptophyta</taxon>
        <taxon>Embryophyta</taxon>
        <taxon>Tracheophyta</taxon>
        <taxon>Spermatophyta</taxon>
        <taxon>Magnoliopsida</taxon>
        <taxon>eudicotyledons</taxon>
        <taxon>Gunneridae</taxon>
        <taxon>Pentapetalae</taxon>
        <taxon>rosids</taxon>
        <taxon>fabids</taxon>
        <taxon>Rosales</taxon>
        <taxon>Moraceae</taxon>
        <taxon>Moreae</taxon>
        <taxon>Morus</taxon>
    </lineage>
</organism>
<proteinExistence type="predicted"/>
<keyword evidence="3" id="KW-1185">Reference proteome</keyword>
<sequence length="79" mass="8210">MSRHRRQASLVLPLELIAGNEPPRAYDLGDVVTSDASATSSTNTSVTESSTANPPKAHQEVSTANSPAPEKKPPAGRSA</sequence>
<dbReference type="EMBL" id="KE619973">
    <property type="protein sequence ID" value="EXC36417.1"/>
    <property type="molecule type" value="Genomic_DNA"/>
</dbReference>
<gene>
    <name evidence="2" type="ORF">L484_000843</name>
</gene>
<feature type="region of interest" description="Disordered" evidence="1">
    <location>
        <begin position="18"/>
        <end position="79"/>
    </location>
</feature>